<accession>A0A561EAE7</accession>
<protein>
    <submittedName>
        <fullName evidence="2">Uncharacterized protein</fullName>
    </submittedName>
</protein>
<sequence length="486" mass="52867">MSQVFTTATRESAIQNAIEAAKQAVPTGGGTAEELRWKGGKLVLPVATVDLDIVLLSPHSHRIKAQLQSLPQSEQDLVAADPYGSQAQSLIAHLLRETPGYERIKNALANDGQLYAGVLTTGGVLVNANTRAVALRDLREQYIRVIILPADAGPKEITELELQLQMEQEVKQEYSFTSQLLFIEDLINSGNYTTLKVGRALRPSLTTSKKDTKAAVDLVEGELRLLSLIREIVSTSDGVLNFLYFDDQRQALIEIDQDYQRLKSTKLEEAGRVRDAQLAAMIAGVDYRRLREIDSNLLDNYVVPALNESSALAPHVETLLASHGLRATPATDAPAGVSEFFGDDEEDANTDDGTPNSLTPDKPSLSGVYTLLAKTKPDEDITLPDPEVADSTVNLPRAVVTTELFGGLTTAIENKKRDTRQIDDLTAPVAHLKEVARLLDKAAAAYADVKDSPGFKRANFEAAVQEYERAAASFKSVVFPSEESGD</sequence>
<reference evidence="2 3" key="1">
    <citation type="submission" date="2019-06" db="EMBL/GenBank/DDBJ databases">
        <title>Sequencing the genomes of 1000 actinobacteria strains.</title>
        <authorList>
            <person name="Klenk H.-P."/>
        </authorList>
    </citation>
    <scope>NUCLEOTIDE SEQUENCE [LARGE SCALE GENOMIC DNA]</scope>
    <source>
        <strain evidence="2 3">DSM 19560</strain>
    </source>
</reference>
<name>A0A561EAE7_9MICO</name>
<feature type="region of interest" description="Disordered" evidence="1">
    <location>
        <begin position="332"/>
        <end position="365"/>
    </location>
</feature>
<evidence type="ECO:0000256" key="1">
    <source>
        <dbReference type="SAM" id="MobiDB-lite"/>
    </source>
</evidence>
<feature type="compositionally biased region" description="Acidic residues" evidence="1">
    <location>
        <begin position="341"/>
        <end position="350"/>
    </location>
</feature>
<dbReference type="Proteomes" id="UP000318297">
    <property type="component" value="Unassembled WGS sequence"/>
</dbReference>
<keyword evidence="3" id="KW-1185">Reference proteome</keyword>
<comment type="caution">
    <text evidence="2">The sequence shown here is derived from an EMBL/GenBank/DDBJ whole genome shotgun (WGS) entry which is preliminary data.</text>
</comment>
<organism evidence="2 3">
    <name type="scientific">Rudaeicoccus suwonensis</name>
    <dbReference type="NCBI Taxonomy" id="657409"/>
    <lineage>
        <taxon>Bacteria</taxon>
        <taxon>Bacillati</taxon>
        <taxon>Actinomycetota</taxon>
        <taxon>Actinomycetes</taxon>
        <taxon>Micrococcales</taxon>
        <taxon>Dermacoccaceae</taxon>
        <taxon>Rudaeicoccus</taxon>
    </lineage>
</organism>
<dbReference type="EMBL" id="VIVQ01000001">
    <property type="protein sequence ID" value="TWE12588.1"/>
    <property type="molecule type" value="Genomic_DNA"/>
</dbReference>
<proteinExistence type="predicted"/>
<gene>
    <name evidence="2" type="ORF">BKA23_1402</name>
</gene>
<evidence type="ECO:0000313" key="3">
    <source>
        <dbReference type="Proteomes" id="UP000318297"/>
    </source>
</evidence>
<dbReference type="AlphaFoldDB" id="A0A561EAE7"/>
<dbReference type="RefSeq" id="WP_170226398.1">
    <property type="nucleotide sequence ID" value="NZ_VIVQ01000001.1"/>
</dbReference>
<evidence type="ECO:0000313" key="2">
    <source>
        <dbReference type="EMBL" id="TWE12588.1"/>
    </source>
</evidence>